<name>A0A1Y2BRX3_9FUNG</name>
<dbReference type="Pfam" id="PF00096">
    <property type="entry name" value="zf-C2H2"/>
    <property type="match status" value="2"/>
</dbReference>
<evidence type="ECO:0000313" key="3">
    <source>
        <dbReference type="EMBL" id="ORY37496.1"/>
    </source>
</evidence>
<evidence type="ECO:0000259" key="2">
    <source>
        <dbReference type="PROSITE" id="PS50157"/>
    </source>
</evidence>
<dbReference type="PROSITE" id="PS00028">
    <property type="entry name" value="ZINC_FINGER_C2H2_1"/>
    <property type="match status" value="2"/>
</dbReference>
<evidence type="ECO:0000313" key="4">
    <source>
        <dbReference type="Proteomes" id="UP000193642"/>
    </source>
</evidence>
<protein>
    <recommendedName>
        <fullName evidence="2">C2H2-type domain-containing protein</fullName>
    </recommendedName>
</protein>
<sequence length="79" mass="9314">MHNFPAFQKPPRQIPHPGRSFTCAVEHCGKVFYRKHHLVSHMVSHTEGKPFTCPRDGCDATFRRNQDLRRHLRNVKHVE</sequence>
<dbReference type="PANTHER" id="PTHR46179:SF26">
    <property type="entry name" value="ZINC FINGER PROTEIN 423 HOMOLOG"/>
    <property type="match status" value="1"/>
</dbReference>
<dbReference type="GO" id="GO:0005634">
    <property type="term" value="C:nucleus"/>
    <property type="evidence" value="ECO:0007669"/>
    <property type="project" value="TreeGrafter"/>
</dbReference>
<keyword evidence="1" id="KW-0862">Zinc</keyword>
<gene>
    <name evidence="3" type="ORF">BCR33DRAFT_663586</name>
</gene>
<dbReference type="InterPro" id="IPR051061">
    <property type="entry name" value="Zinc_finger_trans_reg"/>
</dbReference>
<evidence type="ECO:0000256" key="1">
    <source>
        <dbReference type="PROSITE-ProRule" id="PRU00042"/>
    </source>
</evidence>
<feature type="domain" description="C2H2-type" evidence="2">
    <location>
        <begin position="51"/>
        <end position="79"/>
    </location>
</feature>
<accession>A0A1Y2BRX3</accession>
<dbReference type="InterPro" id="IPR013087">
    <property type="entry name" value="Znf_C2H2_type"/>
</dbReference>
<dbReference type="STRING" id="329046.A0A1Y2BRX3"/>
<reference evidence="3 4" key="1">
    <citation type="submission" date="2016-07" db="EMBL/GenBank/DDBJ databases">
        <title>Pervasive Adenine N6-methylation of Active Genes in Fungi.</title>
        <authorList>
            <consortium name="DOE Joint Genome Institute"/>
            <person name="Mondo S.J."/>
            <person name="Dannebaum R.O."/>
            <person name="Kuo R.C."/>
            <person name="Labutti K."/>
            <person name="Haridas S."/>
            <person name="Kuo A."/>
            <person name="Salamov A."/>
            <person name="Ahrendt S.R."/>
            <person name="Lipzen A."/>
            <person name="Sullivan W."/>
            <person name="Andreopoulos W.B."/>
            <person name="Clum A."/>
            <person name="Lindquist E."/>
            <person name="Daum C."/>
            <person name="Ramamoorthy G.K."/>
            <person name="Gryganskyi A."/>
            <person name="Culley D."/>
            <person name="Magnuson J.K."/>
            <person name="James T.Y."/>
            <person name="O'Malley M.A."/>
            <person name="Stajich J.E."/>
            <person name="Spatafora J.W."/>
            <person name="Visel A."/>
            <person name="Grigoriev I.V."/>
        </authorList>
    </citation>
    <scope>NUCLEOTIDE SEQUENCE [LARGE SCALE GENOMIC DNA]</scope>
    <source>
        <strain evidence="3 4">JEL800</strain>
    </source>
</reference>
<keyword evidence="4" id="KW-1185">Reference proteome</keyword>
<feature type="domain" description="C2H2-type" evidence="2">
    <location>
        <begin position="21"/>
        <end position="50"/>
    </location>
</feature>
<dbReference type="InterPro" id="IPR036236">
    <property type="entry name" value="Znf_C2H2_sf"/>
</dbReference>
<dbReference type="Gene3D" id="3.30.160.60">
    <property type="entry name" value="Classic Zinc Finger"/>
    <property type="match status" value="2"/>
</dbReference>
<dbReference type="SUPFAM" id="SSF57667">
    <property type="entry name" value="beta-beta-alpha zinc fingers"/>
    <property type="match status" value="1"/>
</dbReference>
<dbReference type="SMART" id="SM00355">
    <property type="entry name" value="ZnF_C2H2"/>
    <property type="match status" value="2"/>
</dbReference>
<dbReference type="PROSITE" id="PS50157">
    <property type="entry name" value="ZINC_FINGER_C2H2_2"/>
    <property type="match status" value="2"/>
</dbReference>
<dbReference type="GO" id="GO:0008270">
    <property type="term" value="F:zinc ion binding"/>
    <property type="evidence" value="ECO:0007669"/>
    <property type="project" value="UniProtKB-KW"/>
</dbReference>
<dbReference type="AlphaFoldDB" id="A0A1Y2BRX3"/>
<dbReference type="Proteomes" id="UP000193642">
    <property type="component" value="Unassembled WGS sequence"/>
</dbReference>
<keyword evidence="1" id="KW-0479">Metal-binding</keyword>
<dbReference type="EMBL" id="MCGO01000050">
    <property type="protein sequence ID" value="ORY37496.1"/>
    <property type="molecule type" value="Genomic_DNA"/>
</dbReference>
<keyword evidence="1" id="KW-0863">Zinc-finger</keyword>
<comment type="caution">
    <text evidence="3">The sequence shown here is derived from an EMBL/GenBank/DDBJ whole genome shotgun (WGS) entry which is preliminary data.</text>
</comment>
<dbReference type="GO" id="GO:0006357">
    <property type="term" value="P:regulation of transcription by RNA polymerase II"/>
    <property type="evidence" value="ECO:0007669"/>
    <property type="project" value="TreeGrafter"/>
</dbReference>
<proteinExistence type="predicted"/>
<organism evidence="3 4">
    <name type="scientific">Rhizoclosmatium globosum</name>
    <dbReference type="NCBI Taxonomy" id="329046"/>
    <lineage>
        <taxon>Eukaryota</taxon>
        <taxon>Fungi</taxon>
        <taxon>Fungi incertae sedis</taxon>
        <taxon>Chytridiomycota</taxon>
        <taxon>Chytridiomycota incertae sedis</taxon>
        <taxon>Chytridiomycetes</taxon>
        <taxon>Chytridiales</taxon>
        <taxon>Chytriomycetaceae</taxon>
        <taxon>Rhizoclosmatium</taxon>
    </lineage>
</organism>
<dbReference type="OrthoDB" id="9947289at2759"/>
<dbReference type="PANTHER" id="PTHR46179">
    <property type="entry name" value="ZINC FINGER PROTEIN"/>
    <property type="match status" value="1"/>
</dbReference>